<dbReference type="AlphaFoldDB" id="A0A5D0M9F4"/>
<dbReference type="InterPro" id="IPR027843">
    <property type="entry name" value="DUF4440"/>
</dbReference>
<reference evidence="2" key="1">
    <citation type="submission" date="2019-08" db="EMBL/GenBank/DDBJ databases">
        <title>Genomic characterization of a novel candidate phylum (ARYD3) from a high temperature, high salinity tertiary oil reservoir in north central Oklahoma, USA.</title>
        <authorList>
            <person name="Youssef N.H."/>
            <person name="Yadav A."/>
            <person name="Elshahed M.S."/>
        </authorList>
    </citation>
    <scope>NUCLEOTIDE SEQUENCE [LARGE SCALE GENOMIC DNA]</scope>
    <source>
        <strain evidence="2">ARYD3</strain>
    </source>
</reference>
<comment type="caution">
    <text evidence="2">The sequence shown here is derived from an EMBL/GenBank/DDBJ whole genome shotgun (WGS) entry which is preliminary data.</text>
</comment>
<evidence type="ECO:0000313" key="2">
    <source>
        <dbReference type="EMBL" id="TYB30327.1"/>
    </source>
</evidence>
<dbReference type="Proteomes" id="UP000324143">
    <property type="component" value="Unassembled WGS sequence"/>
</dbReference>
<proteinExistence type="predicted"/>
<accession>A0A5D0M9F4</accession>
<sequence>MKEKEELKNKILSLENKLLIPEIRSSGKQLKRLLSEDFVEYCSSGRIVDKKQVISSLTRGKTNIKMEIKDFKIKILEKNIVQSRFSLIKYKNNNEEYSLRSSIWKNIDGRWQMVFHQGTIVNWQSRL</sequence>
<keyword evidence="3" id="KW-1185">Reference proteome</keyword>
<evidence type="ECO:0000313" key="3">
    <source>
        <dbReference type="Proteomes" id="UP000324143"/>
    </source>
</evidence>
<dbReference type="SUPFAM" id="SSF54427">
    <property type="entry name" value="NTF2-like"/>
    <property type="match status" value="1"/>
</dbReference>
<feature type="domain" description="DUF4440" evidence="1">
    <location>
        <begin position="11"/>
        <end position="113"/>
    </location>
</feature>
<organism evidence="2 3">
    <name type="scientific">Candidatus Mcinerneyibacterium aminivorans</name>
    <dbReference type="NCBI Taxonomy" id="2703815"/>
    <lineage>
        <taxon>Bacteria</taxon>
        <taxon>Candidatus Macinerneyibacteriota</taxon>
        <taxon>Candidatus Mcinerneyibacteria</taxon>
        <taxon>Candidatus Mcinerneyibacteriales</taxon>
        <taxon>Candidatus Mcinerneyibacteriaceae</taxon>
        <taxon>Candidatus Mcinerneyibacterium</taxon>
    </lineage>
</organism>
<dbReference type="Gene3D" id="3.10.450.50">
    <property type="match status" value="1"/>
</dbReference>
<name>A0A5D0M9F4_9BACT</name>
<dbReference type="Pfam" id="PF14534">
    <property type="entry name" value="DUF4440"/>
    <property type="match status" value="1"/>
</dbReference>
<gene>
    <name evidence="2" type="ORF">FXF47_09795</name>
</gene>
<dbReference type="InterPro" id="IPR032710">
    <property type="entry name" value="NTF2-like_dom_sf"/>
</dbReference>
<evidence type="ECO:0000259" key="1">
    <source>
        <dbReference type="Pfam" id="PF14534"/>
    </source>
</evidence>
<dbReference type="EMBL" id="VSIX01000141">
    <property type="protein sequence ID" value="TYB30327.1"/>
    <property type="molecule type" value="Genomic_DNA"/>
</dbReference>
<protein>
    <submittedName>
        <fullName evidence="2">DUF4440 domain-containing protein</fullName>
    </submittedName>
</protein>